<reference evidence="1" key="1">
    <citation type="submission" date="2007-07" db="EMBL/GenBank/DDBJ databases">
        <title>PCAP assembly of the Caenorhabditis remanei genome.</title>
        <authorList>
            <consortium name="The Caenorhabditis remanei Sequencing Consortium"/>
            <person name="Wilson R.K."/>
        </authorList>
    </citation>
    <scope>NUCLEOTIDE SEQUENCE [LARGE SCALE GENOMIC DNA]</scope>
    <source>
        <strain evidence="1">PB4641</strain>
    </source>
</reference>
<dbReference type="EMBL" id="DS268482">
    <property type="protein sequence ID" value="EFP10157.1"/>
    <property type="molecule type" value="Genomic_DNA"/>
</dbReference>
<dbReference type="Proteomes" id="UP000008281">
    <property type="component" value="Unassembled WGS sequence"/>
</dbReference>
<protein>
    <submittedName>
        <fullName evidence="1">Uncharacterized protein</fullName>
    </submittedName>
</protein>
<dbReference type="AlphaFoldDB" id="E3MVH0"/>
<proteinExistence type="predicted"/>
<sequence>MITFLLHLHLLYEDEKWYYTICAIILYYISTCLALIVMANTKLLPTIEWFVRHRYLLTGAMIALNILMIVNSVIRLLGLWENIVFTCMLVIVM</sequence>
<accession>E3MVH0</accession>
<organism evidence="2">
    <name type="scientific">Caenorhabditis remanei</name>
    <name type="common">Caenorhabditis vulgaris</name>
    <dbReference type="NCBI Taxonomy" id="31234"/>
    <lineage>
        <taxon>Eukaryota</taxon>
        <taxon>Metazoa</taxon>
        <taxon>Ecdysozoa</taxon>
        <taxon>Nematoda</taxon>
        <taxon>Chromadorea</taxon>
        <taxon>Rhabditida</taxon>
        <taxon>Rhabditina</taxon>
        <taxon>Rhabditomorpha</taxon>
        <taxon>Rhabditoidea</taxon>
        <taxon>Rhabditidae</taxon>
        <taxon>Peloderinae</taxon>
        <taxon>Caenorhabditis</taxon>
    </lineage>
</organism>
<evidence type="ECO:0000313" key="1">
    <source>
        <dbReference type="EMBL" id="EFP10157.1"/>
    </source>
</evidence>
<dbReference type="HOGENOM" id="CLU_2401734_0_0_1"/>
<gene>
    <name evidence="1" type="ORF">CRE_24621</name>
</gene>
<keyword evidence="2" id="KW-1185">Reference proteome</keyword>
<dbReference type="OrthoDB" id="5908761at2759"/>
<name>E3MVH0_CAERE</name>
<evidence type="ECO:0000313" key="2">
    <source>
        <dbReference type="Proteomes" id="UP000008281"/>
    </source>
</evidence>